<feature type="compositionally biased region" description="Basic residues" evidence="1">
    <location>
        <begin position="638"/>
        <end position="648"/>
    </location>
</feature>
<reference evidence="2 3" key="1">
    <citation type="journal article" date="2016" name="Front. Microbiol.">
        <title>Genome and transcriptome sequences reveal the specific parasitism of the nematophagous Purpureocillium lilacinum 36-1.</title>
        <authorList>
            <person name="Xie J."/>
            <person name="Li S."/>
            <person name="Mo C."/>
            <person name="Xiao X."/>
            <person name="Peng D."/>
            <person name="Wang G."/>
            <person name="Xiao Y."/>
        </authorList>
    </citation>
    <scope>NUCLEOTIDE SEQUENCE [LARGE SCALE GENOMIC DNA]</scope>
    <source>
        <strain evidence="2 3">36-1</strain>
    </source>
</reference>
<comment type="caution">
    <text evidence="2">The sequence shown here is derived from an EMBL/GenBank/DDBJ whole genome shotgun (WGS) entry which is preliminary data.</text>
</comment>
<feature type="compositionally biased region" description="Gly residues" evidence="1">
    <location>
        <begin position="761"/>
        <end position="772"/>
    </location>
</feature>
<dbReference type="Proteomes" id="UP000245956">
    <property type="component" value="Unassembled WGS sequence"/>
</dbReference>
<evidence type="ECO:0000256" key="1">
    <source>
        <dbReference type="SAM" id="MobiDB-lite"/>
    </source>
</evidence>
<feature type="region of interest" description="Disordered" evidence="1">
    <location>
        <begin position="975"/>
        <end position="997"/>
    </location>
</feature>
<dbReference type="EMBL" id="LCWV01000080">
    <property type="protein sequence ID" value="PWI64208.1"/>
    <property type="molecule type" value="Genomic_DNA"/>
</dbReference>
<dbReference type="AlphaFoldDB" id="A0A2U3DPN1"/>
<proteinExistence type="predicted"/>
<evidence type="ECO:0000313" key="3">
    <source>
        <dbReference type="Proteomes" id="UP000245956"/>
    </source>
</evidence>
<evidence type="ECO:0000313" key="2">
    <source>
        <dbReference type="EMBL" id="PWI64208.1"/>
    </source>
</evidence>
<evidence type="ECO:0008006" key="4">
    <source>
        <dbReference type="Google" id="ProtNLM"/>
    </source>
</evidence>
<feature type="compositionally biased region" description="Polar residues" evidence="1">
    <location>
        <begin position="984"/>
        <end position="993"/>
    </location>
</feature>
<sequence length="1098" mass="118663">MAANADLRKKKKKGKRLPPLGTVRDFPCRPCVTRAVKAPGLKCASQNKWPHLQAGRWFCNGFNSHDLIERRRSQVPIGAVAAVRAFWQLNKQLKLAEEDPSDAWSKAAQQAAQQMRACGPGAAAPSAASGPLHVLAPEKRKLLALETIAEAARLWTPTVESGSPKGVYCCGPGRKMSLAANAGSVVGLRGGPKPAGRRVIKRKIDDLGIESGRSSRYATRTTAKTTLAKEGDCVTDVRNGGSDAGDGDATPQHVSELLGDCRAGVAGLSEMIRGQGEVIRVQQEIIRTLKEASDEQQNLIRDLKLVLEDTKQQMGLELKRLSDKLEVITARPTVTPPRFFAEVARSPHPSQPATVMHSKAATGSLAGSLYCTIDTSRVEEANRDHVQVGAVRQAIEGEMRAKDGRGTWQCAAVVRDARAAERIKVICRNENELTQVKEAAQRTAVVGTRVMRDQLYAVKVDNANKSMVLDTEGNVLPGAAEALGAENSVSIAKMSWLSNKRSGKAYGSMVIYVTKESDAKRLLDGHYFDLAGESAITDIFEPRKGPSAGGTQCQGITTETAKRQNRSACRAVDRMNHSAEIVGCGTHVAMSKTLSILQLNVGKREPVQQSLMNDVELKDYGVLAVSEPYARLVDGRKHALGSKRHRSRAAANTIRGPHRSSASAAGERRSGGVGPAPKGYKNMAGAGSGKHHRSSVGDVGLADKMVTCVPHPTDHGSDHRAFQTTFDVELPERVATPRLLFKNAPWNLIRARVEVSSSAPKGGGRAGAGGPAHGCSLRGDLRSDTSSTTIAIFKPLVEWRSDTAAPSVYVLAESSQDATAGGPGRKAHWEDFLAEDANIWKAAKYLEPGKDAMGNKVPPLKKAGGTMTRNRAEQAEQLLDTFFPPPPARIEEEGLRPQRRAVAMLALTLEEVEVKVMAAKPWKAAGTDGLPAMVLWPVVKHRALALFRASLREDVVPHQWRTAMIIPLKKPEKHRGESMATDITPVNTGQNLRSGRRGAHIRRIKAAGGSIAFIDDYSAWVTGPTAEANRTGIQSIIDDALDWERRSGATFQADKTTVIHFMRAAARKSDLPFWLKDKEIKPRTSAKILGLIMDDGLR</sequence>
<feature type="region of interest" description="Disordered" evidence="1">
    <location>
        <begin position="758"/>
        <end position="780"/>
    </location>
</feature>
<protein>
    <recommendedName>
        <fullName evidence="4">Reverse transcriptase</fullName>
    </recommendedName>
</protein>
<accession>A0A2U3DPN1</accession>
<feature type="region of interest" description="Disordered" evidence="1">
    <location>
        <begin position="638"/>
        <end position="696"/>
    </location>
</feature>
<gene>
    <name evidence="2" type="ORF">PCL_12025</name>
</gene>
<name>A0A2U3DPN1_PURLI</name>
<organism evidence="2 3">
    <name type="scientific">Purpureocillium lilacinum</name>
    <name type="common">Paecilomyces lilacinus</name>
    <dbReference type="NCBI Taxonomy" id="33203"/>
    <lineage>
        <taxon>Eukaryota</taxon>
        <taxon>Fungi</taxon>
        <taxon>Dikarya</taxon>
        <taxon>Ascomycota</taxon>
        <taxon>Pezizomycotina</taxon>
        <taxon>Sordariomycetes</taxon>
        <taxon>Hypocreomycetidae</taxon>
        <taxon>Hypocreales</taxon>
        <taxon>Ophiocordycipitaceae</taxon>
        <taxon>Purpureocillium</taxon>
    </lineage>
</organism>